<evidence type="ECO:0000313" key="3">
    <source>
        <dbReference type="Proteomes" id="UP000245216"/>
    </source>
</evidence>
<dbReference type="STRING" id="511.UZ73_09325"/>
<dbReference type="AlphaFoldDB" id="A0A2U2BM76"/>
<dbReference type="RefSeq" id="WP_109089042.1">
    <property type="nucleotide sequence ID" value="NZ_QEXO01000002.1"/>
</dbReference>
<feature type="transmembrane region" description="Helical" evidence="1">
    <location>
        <begin position="157"/>
        <end position="178"/>
    </location>
</feature>
<feature type="transmembrane region" description="Helical" evidence="1">
    <location>
        <begin position="12"/>
        <end position="36"/>
    </location>
</feature>
<name>A0A2U2BM76_ALCFA</name>
<reference evidence="2 3" key="2">
    <citation type="submission" date="2018-05" db="EMBL/GenBank/DDBJ databases">
        <authorList>
            <person name="Lanie J.A."/>
            <person name="Ng W.-L."/>
            <person name="Kazmierczak K.M."/>
            <person name="Andrzejewski T.M."/>
            <person name="Davidsen T.M."/>
            <person name="Wayne K.J."/>
            <person name="Tettelin H."/>
            <person name="Glass J.I."/>
            <person name="Rusch D."/>
            <person name="Podicherti R."/>
            <person name="Tsui H.-C.T."/>
            <person name="Winkler M.E."/>
        </authorList>
    </citation>
    <scope>NUCLEOTIDE SEQUENCE [LARGE SCALE GENOMIC DNA]</scope>
    <source>
        <strain evidence="2 3">YBY</strain>
    </source>
</reference>
<protein>
    <submittedName>
        <fullName evidence="2">Uncharacterized protein</fullName>
    </submittedName>
</protein>
<feature type="transmembrane region" description="Helical" evidence="1">
    <location>
        <begin position="190"/>
        <end position="211"/>
    </location>
</feature>
<dbReference type="Proteomes" id="UP000245216">
    <property type="component" value="Unassembled WGS sequence"/>
</dbReference>
<feature type="transmembrane region" description="Helical" evidence="1">
    <location>
        <begin position="114"/>
        <end position="137"/>
    </location>
</feature>
<feature type="transmembrane region" description="Helical" evidence="1">
    <location>
        <begin position="287"/>
        <end position="306"/>
    </location>
</feature>
<feature type="transmembrane region" description="Helical" evidence="1">
    <location>
        <begin position="90"/>
        <end position="108"/>
    </location>
</feature>
<evidence type="ECO:0000256" key="1">
    <source>
        <dbReference type="SAM" id="Phobius"/>
    </source>
</evidence>
<feature type="transmembrane region" description="Helical" evidence="1">
    <location>
        <begin position="318"/>
        <end position="344"/>
    </location>
</feature>
<feature type="transmembrane region" description="Helical" evidence="1">
    <location>
        <begin position="56"/>
        <end position="78"/>
    </location>
</feature>
<proteinExistence type="predicted"/>
<feature type="transmembrane region" description="Helical" evidence="1">
    <location>
        <begin position="384"/>
        <end position="401"/>
    </location>
</feature>
<reference evidence="2 3" key="1">
    <citation type="submission" date="2018-05" db="EMBL/GenBank/DDBJ databases">
        <title>Genome Sequence of an Efficient Indole-Degrading Bacterium, Alcaligenes sp.YBY.</title>
        <authorList>
            <person name="Yang B."/>
        </authorList>
    </citation>
    <scope>NUCLEOTIDE SEQUENCE [LARGE SCALE GENOMIC DNA]</scope>
    <source>
        <strain evidence="2 3">YBY</strain>
    </source>
</reference>
<organism evidence="2 3">
    <name type="scientific">Alcaligenes faecalis</name>
    <dbReference type="NCBI Taxonomy" id="511"/>
    <lineage>
        <taxon>Bacteria</taxon>
        <taxon>Pseudomonadati</taxon>
        <taxon>Pseudomonadota</taxon>
        <taxon>Betaproteobacteria</taxon>
        <taxon>Burkholderiales</taxon>
        <taxon>Alcaligenaceae</taxon>
        <taxon>Alcaligenes</taxon>
    </lineage>
</organism>
<keyword evidence="1" id="KW-1133">Transmembrane helix</keyword>
<keyword evidence="1" id="KW-0472">Membrane</keyword>
<feature type="transmembrane region" description="Helical" evidence="1">
    <location>
        <begin position="407"/>
        <end position="427"/>
    </location>
</feature>
<feature type="transmembrane region" description="Helical" evidence="1">
    <location>
        <begin position="254"/>
        <end position="275"/>
    </location>
</feature>
<gene>
    <name evidence="2" type="ORF">DF183_10540</name>
</gene>
<dbReference type="EMBL" id="QEXO01000002">
    <property type="protein sequence ID" value="PWE15102.1"/>
    <property type="molecule type" value="Genomic_DNA"/>
</dbReference>
<accession>A0A2U2BM76</accession>
<sequence length="455" mass="50048">MQRALSLDQSPSLSLTLPLFANVPFFGLLAAILALYSGPELFNSRWHPATLALTHAWTLGIVGSAMFASLAHILAVACNVPIQVSRGRALVFWCLLSAGTLLLMTGFLSWQSWVYTLASACLAMALGGYLLTVMLALWRSRRDVFRGAKEIVAPVRLALLGLLLTVSTGLAMLVALASEQAVANLLNLHVMMGLAAWAGLLLIAMSFQLLPIFQITELYPAPLVRWLPWVVGALLIAQWGLASLPGSWLPVRDLVIYLIFLSYGLWAVITWARLWKRKRPTAGASTLFWYSSLSSLLIAVLLNFWAHNPTASNAELAIGVLLIMGALGSVVCGMLYTILPFLLWREAQEQVSMDTDNTEHTRALLRLIPKTANYIPASTARAHWALHSLSLILWTGASLGIESFAWLAAPTLLLSFATLSWNLWTAWQRYRHSLRAIHAYQAEHHIAAKPHCPES</sequence>
<keyword evidence="1" id="KW-0812">Transmembrane</keyword>
<comment type="caution">
    <text evidence="2">The sequence shown here is derived from an EMBL/GenBank/DDBJ whole genome shotgun (WGS) entry which is preliminary data.</text>
</comment>
<evidence type="ECO:0000313" key="2">
    <source>
        <dbReference type="EMBL" id="PWE15102.1"/>
    </source>
</evidence>
<feature type="transmembrane region" description="Helical" evidence="1">
    <location>
        <begin position="223"/>
        <end position="242"/>
    </location>
</feature>